<evidence type="ECO:0000256" key="9">
    <source>
        <dbReference type="ARBA" id="ARBA00025475"/>
    </source>
</evidence>
<dbReference type="PANTHER" id="PTHR21235:SF2">
    <property type="entry name" value="IMIDAZOLE GLYCEROL PHOSPHATE SYNTHASE HISHF"/>
    <property type="match status" value="1"/>
</dbReference>
<dbReference type="InterPro" id="IPR004651">
    <property type="entry name" value="HisF"/>
</dbReference>
<protein>
    <recommendedName>
        <fullName evidence="11">Imidazole glycerol phosphate synthase subunit HisF</fullName>
        <ecNumber evidence="11">4.3.2.10</ecNumber>
    </recommendedName>
    <alternativeName>
        <fullName evidence="11">IGP synthase cyclase subunit</fullName>
    </alternativeName>
    <alternativeName>
        <fullName evidence="11">IGP synthase subunit HisF</fullName>
    </alternativeName>
    <alternativeName>
        <fullName evidence="11">ImGP synthase subunit HisF</fullName>
        <shortName evidence="11">IGPS subunit HisF</shortName>
    </alternativeName>
</protein>
<keyword evidence="5 11" id="KW-0963">Cytoplasm</keyword>
<evidence type="ECO:0000256" key="1">
    <source>
        <dbReference type="ARBA" id="ARBA00004496"/>
    </source>
</evidence>
<evidence type="ECO:0000256" key="7">
    <source>
        <dbReference type="ARBA" id="ARBA00023102"/>
    </source>
</evidence>
<evidence type="ECO:0000256" key="12">
    <source>
        <dbReference type="RuleBase" id="RU003657"/>
    </source>
</evidence>
<comment type="pathway">
    <text evidence="2 11">Amino-acid biosynthesis; L-histidine biosynthesis; L-histidine from 5-phospho-alpha-D-ribose 1-diphosphate: step 5/9.</text>
</comment>
<dbReference type="AlphaFoldDB" id="A0A512BQ46"/>
<keyword evidence="14" id="KW-1185">Reference proteome</keyword>
<dbReference type="InterPro" id="IPR013785">
    <property type="entry name" value="Aldolase_TIM"/>
</dbReference>
<dbReference type="InterPro" id="IPR011060">
    <property type="entry name" value="RibuloseP-bd_barrel"/>
</dbReference>
<feature type="active site" evidence="11">
    <location>
        <position position="11"/>
    </location>
</feature>
<comment type="catalytic activity">
    <reaction evidence="10 11">
        <text>5-[(5-phospho-1-deoxy-D-ribulos-1-ylimino)methylamino]-1-(5-phospho-beta-D-ribosyl)imidazole-4-carboxamide + L-glutamine = D-erythro-1-(imidazol-4-yl)glycerol 3-phosphate + 5-amino-1-(5-phospho-beta-D-ribosyl)imidazole-4-carboxamide + L-glutamate + H(+)</text>
        <dbReference type="Rhea" id="RHEA:24793"/>
        <dbReference type="ChEBI" id="CHEBI:15378"/>
        <dbReference type="ChEBI" id="CHEBI:29985"/>
        <dbReference type="ChEBI" id="CHEBI:58278"/>
        <dbReference type="ChEBI" id="CHEBI:58359"/>
        <dbReference type="ChEBI" id="CHEBI:58475"/>
        <dbReference type="ChEBI" id="CHEBI:58525"/>
        <dbReference type="EC" id="4.3.2.10"/>
    </reaction>
</comment>
<dbReference type="FunFam" id="3.20.20.70:FF:000006">
    <property type="entry name" value="Imidazole glycerol phosphate synthase subunit HisF"/>
    <property type="match status" value="1"/>
</dbReference>
<dbReference type="GO" id="GO:0016829">
    <property type="term" value="F:lyase activity"/>
    <property type="evidence" value="ECO:0007669"/>
    <property type="project" value="UniProtKB-KW"/>
</dbReference>
<evidence type="ECO:0000313" key="14">
    <source>
        <dbReference type="Proteomes" id="UP000321085"/>
    </source>
</evidence>
<dbReference type="Pfam" id="PF00977">
    <property type="entry name" value="His_biosynth"/>
    <property type="match status" value="1"/>
</dbReference>
<evidence type="ECO:0000256" key="6">
    <source>
        <dbReference type="ARBA" id="ARBA00022605"/>
    </source>
</evidence>
<sequence>MLKVRLIPCLDVKDGRVVKGVQFVDLVDAGDPVEAAKAYDAAGADELCFLDITASHEARGILFDVVQRTAEACFMPLTVGGGVRTVEDIRKLLLAGADKVSINTAAVKNPDFVREAAEKFGAQCIVVAIDAKKVSGEGEEPRWEIFTHGGRNPTGIDAIAFARQVAGLGAGELLVTSMDRDGTKGGYDLALVRAIADAVSVPVIASGGVGNLDHLVDGVRDGHASAVLAASIFHFGTHTISEAKGYMAEKGLKMRLDKPAADAASQTKSAALA</sequence>
<dbReference type="UniPathway" id="UPA00031">
    <property type="reaction ID" value="UER00010"/>
</dbReference>
<evidence type="ECO:0000256" key="4">
    <source>
        <dbReference type="ARBA" id="ARBA00011152"/>
    </source>
</evidence>
<name>A0A512BQ46_9HYPH</name>
<evidence type="ECO:0000313" key="13">
    <source>
        <dbReference type="EMBL" id="GEO14088.1"/>
    </source>
</evidence>
<dbReference type="EC" id="4.3.2.10" evidence="11"/>
<dbReference type="EMBL" id="BJYU01000019">
    <property type="protein sequence ID" value="GEO14088.1"/>
    <property type="molecule type" value="Genomic_DNA"/>
</dbReference>
<dbReference type="GO" id="GO:0000105">
    <property type="term" value="P:L-histidine biosynthetic process"/>
    <property type="evidence" value="ECO:0007669"/>
    <property type="project" value="UniProtKB-UniRule"/>
</dbReference>
<gene>
    <name evidence="11 13" type="primary">hisF</name>
    <name evidence="13" type="ORF">MAE02_17840</name>
</gene>
<dbReference type="HAMAP" id="MF_01013">
    <property type="entry name" value="HisF"/>
    <property type="match status" value="1"/>
</dbReference>
<organism evidence="13 14">
    <name type="scientific">Microvirga aerophila</name>
    <dbReference type="NCBI Taxonomy" id="670291"/>
    <lineage>
        <taxon>Bacteria</taxon>
        <taxon>Pseudomonadati</taxon>
        <taxon>Pseudomonadota</taxon>
        <taxon>Alphaproteobacteria</taxon>
        <taxon>Hyphomicrobiales</taxon>
        <taxon>Methylobacteriaceae</taxon>
        <taxon>Microvirga</taxon>
    </lineage>
</organism>
<accession>A0A512BQ46</accession>
<dbReference type="NCBIfam" id="TIGR00735">
    <property type="entry name" value="hisF"/>
    <property type="match status" value="1"/>
</dbReference>
<evidence type="ECO:0000256" key="2">
    <source>
        <dbReference type="ARBA" id="ARBA00005091"/>
    </source>
</evidence>
<comment type="caution">
    <text evidence="13">The sequence shown here is derived from an EMBL/GenBank/DDBJ whole genome shotgun (WGS) entry which is preliminary data.</text>
</comment>
<feature type="active site" evidence="11">
    <location>
        <position position="130"/>
    </location>
</feature>
<dbReference type="InterPro" id="IPR050064">
    <property type="entry name" value="IGPS_HisA/HisF"/>
</dbReference>
<dbReference type="SUPFAM" id="SSF51366">
    <property type="entry name" value="Ribulose-phoshate binding barrel"/>
    <property type="match status" value="1"/>
</dbReference>
<dbReference type="RefSeq" id="WP_114186783.1">
    <property type="nucleotide sequence ID" value="NZ_BJYU01000019.1"/>
</dbReference>
<comment type="similarity">
    <text evidence="3 11 12">Belongs to the HisA/HisF family.</text>
</comment>
<evidence type="ECO:0000256" key="5">
    <source>
        <dbReference type="ARBA" id="ARBA00022490"/>
    </source>
</evidence>
<dbReference type="GO" id="GO:0000107">
    <property type="term" value="F:imidazoleglycerol-phosphate synthase activity"/>
    <property type="evidence" value="ECO:0007669"/>
    <property type="project" value="UniProtKB-UniRule"/>
</dbReference>
<evidence type="ECO:0000256" key="10">
    <source>
        <dbReference type="ARBA" id="ARBA00047838"/>
    </source>
</evidence>
<dbReference type="GO" id="GO:0005737">
    <property type="term" value="C:cytoplasm"/>
    <property type="evidence" value="ECO:0007669"/>
    <property type="project" value="UniProtKB-SubCell"/>
</dbReference>
<reference evidence="13 14" key="1">
    <citation type="submission" date="2019-07" db="EMBL/GenBank/DDBJ databases">
        <title>Whole genome shotgun sequence of Microvirga aerophila NBRC 106136.</title>
        <authorList>
            <person name="Hosoyama A."/>
            <person name="Uohara A."/>
            <person name="Ohji S."/>
            <person name="Ichikawa N."/>
        </authorList>
    </citation>
    <scope>NUCLEOTIDE SEQUENCE [LARGE SCALE GENOMIC DNA]</scope>
    <source>
        <strain evidence="13 14">NBRC 106136</strain>
    </source>
</reference>
<comment type="subunit">
    <text evidence="4 11">Heterodimer of HisH and HisF.</text>
</comment>
<keyword evidence="6 11" id="KW-0028">Amino-acid biosynthesis</keyword>
<evidence type="ECO:0000256" key="11">
    <source>
        <dbReference type="HAMAP-Rule" id="MF_01013"/>
    </source>
</evidence>
<dbReference type="Gene3D" id="3.20.20.70">
    <property type="entry name" value="Aldolase class I"/>
    <property type="match status" value="1"/>
</dbReference>
<evidence type="ECO:0000256" key="3">
    <source>
        <dbReference type="ARBA" id="ARBA00009667"/>
    </source>
</evidence>
<keyword evidence="8 11" id="KW-0456">Lyase</keyword>
<dbReference type="PANTHER" id="PTHR21235">
    <property type="entry name" value="IMIDAZOLE GLYCEROL PHOSPHATE SYNTHASE SUBUNIT HISF/H IGP SYNTHASE SUBUNIT HISF/H"/>
    <property type="match status" value="1"/>
</dbReference>
<keyword evidence="7 11" id="KW-0368">Histidine biosynthesis</keyword>
<dbReference type="OrthoDB" id="9781903at2"/>
<dbReference type="CDD" id="cd04731">
    <property type="entry name" value="HisF"/>
    <property type="match status" value="1"/>
</dbReference>
<comment type="subcellular location">
    <subcellularLocation>
        <location evidence="1 11">Cytoplasm</location>
    </subcellularLocation>
</comment>
<comment type="function">
    <text evidence="9 11">IGPS catalyzes the conversion of PRFAR and glutamine to IGP, AICAR and glutamate. The HisF subunit catalyzes the cyclization activity that produces IGP and AICAR from PRFAR using the ammonia provided by the HisH subunit.</text>
</comment>
<evidence type="ECO:0000256" key="8">
    <source>
        <dbReference type="ARBA" id="ARBA00023239"/>
    </source>
</evidence>
<dbReference type="InterPro" id="IPR006062">
    <property type="entry name" value="His_biosynth"/>
</dbReference>
<dbReference type="Proteomes" id="UP000321085">
    <property type="component" value="Unassembled WGS sequence"/>
</dbReference>
<proteinExistence type="inferred from homology"/>